<dbReference type="AlphaFoldDB" id="A0A183NMK0"/>
<accession>A0A183NMK0</accession>
<dbReference type="Proteomes" id="UP000269396">
    <property type="component" value="Unassembled WGS sequence"/>
</dbReference>
<name>A0A183NMK0_9TREM</name>
<sequence>MGNFRLIYPSSDLEKYSQFLNPTATFYQETVTYKVRSECARQLREEIRLKQEKLDLIANKHKQSQSESPAPKRLRIKINTGLLSQQLIKSVNNDEIINNSNQLIPINKVDFNVNNKQNNQEEQRKPDKCLEVSTEGKQEKDSNDNHSDNQTLIKSTLNNVELCINTKLPQPILDNEEAERRNELKR</sequence>
<keyword evidence="3" id="KW-1185">Reference proteome</keyword>
<protein>
    <submittedName>
        <fullName evidence="2">Uncharacterized protein</fullName>
    </submittedName>
</protein>
<evidence type="ECO:0000313" key="3">
    <source>
        <dbReference type="Proteomes" id="UP000269396"/>
    </source>
</evidence>
<feature type="non-terminal residue" evidence="2">
    <location>
        <position position="186"/>
    </location>
</feature>
<dbReference type="EMBL" id="UZAL01005870">
    <property type="protein sequence ID" value="VDO94503.1"/>
    <property type="molecule type" value="Genomic_DNA"/>
</dbReference>
<evidence type="ECO:0000256" key="1">
    <source>
        <dbReference type="SAM" id="MobiDB-lite"/>
    </source>
</evidence>
<reference evidence="2 3" key="1">
    <citation type="submission" date="2018-11" db="EMBL/GenBank/DDBJ databases">
        <authorList>
            <consortium name="Pathogen Informatics"/>
        </authorList>
    </citation>
    <scope>NUCLEOTIDE SEQUENCE [LARGE SCALE GENOMIC DNA]</scope>
    <source>
        <strain>Denwood</strain>
        <strain evidence="3">Zambia</strain>
    </source>
</reference>
<proteinExistence type="predicted"/>
<organism evidence="2 3">
    <name type="scientific">Schistosoma mattheei</name>
    <dbReference type="NCBI Taxonomy" id="31246"/>
    <lineage>
        <taxon>Eukaryota</taxon>
        <taxon>Metazoa</taxon>
        <taxon>Spiralia</taxon>
        <taxon>Lophotrochozoa</taxon>
        <taxon>Platyhelminthes</taxon>
        <taxon>Trematoda</taxon>
        <taxon>Digenea</taxon>
        <taxon>Strigeidida</taxon>
        <taxon>Schistosomatoidea</taxon>
        <taxon>Schistosomatidae</taxon>
        <taxon>Schistosoma</taxon>
    </lineage>
</organism>
<feature type="region of interest" description="Disordered" evidence="1">
    <location>
        <begin position="117"/>
        <end position="150"/>
    </location>
</feature>
<gene>
    <name evidence="2" type="ORF">SMTD_LOCUS3335</name>
</gene>
<feature type="compositionally biased region" description="Basic and acidic residues" evidence="1">
    <location>
        <begin position="119"/>
        <end position="147"/>
    </location>
</feature>
<evidence type="ECO:0000313" key="2">
    <source>
        <dbReference type="EMBL" id="VDO94503.1"/>
    </source>
</evidence>